<dbReference type="InterPro" id="IPR015887">
    <property type="entry name" value="DNA_glyclase_Znf_dom_DNA_BS"/>
</dbReference>
<protein>
    <submittedName>
        <fullName evidence="19">Foramidopyrimidine-DNA glycosylase</fullName>
        <ecNumber evidence="19">3.2.2.23</ecNumber>
    </submittedName>
</protein>
<evidence type="ECO:0000256" key="5">
    <source>
        <dbReference type="ARBA" id="ARBA00022723"/>
    </source>
</evidence>
<comment type="subunit">
    <text evidence="4">Monomer.</text>
</comment>
<dbReference type="GO" id="GO:0034039">
    <property type="term" value="F:8-oxo-7,8-dihydroguanine DNA N-glycosylase activity"/>
    <property type="evidence" value="ECO:0007669"/>
    <property type="project" value="TreeGrafter"/>
</dbReference>
<keyword evidence="13" id="KW-0511">Multifunctional enzyme</keyword>
<keyword evidence="14 19" id="KW-0326">Glycosidase</keyword>
<keyword evidence="8 19" id="KW-0378">Hydrolase</keyword>
<dbReference type="PANTHER" id="PTHR22993:SF9">
    <property type="entry name" value="FORMAMIDOPYRIMIDINE-DNA GLYCOSYLASE"/>
    <property type="match status" value="1"/>
</dbReference>
<dbReference type="EC" id="3.2.2.23" evidence="19"/>
<dbReference type="InterPro" id="IPR012319">
    <property type="entry name" value="FPG_cat"/>
</dbReference>
<evidence type="ECO:0000256" key="10">
    <source>
        <dbReference type="ARBA" id="ARBA00023125"/>
    </source>
</evidence>
<dbReference type="Pfam" id="PF06827">
    <property type="entry name" value="zf-FPG_IleRS"/>
    <property type="match status" value="1"/>
</dbReference>
<evidence type="ECO:0000256" key="12">
    <source>
        <dbReference type="ARBA" id="ARBA00023239"/>
    </source>
</evidence>
<dbReference type="CDD" id="cd08966">
    <property type="entry name" value="EcFpg-like_N"/>
    <property type="match status" value="1"/>
</dbReference>
<proteinExistence type="inferred from homology"/>
<sequence length="277" mass="32272">MPELPEVRVVVKHLKENVLNKKISDVVIYKEKLFHNFSANEYINILKNKVILDVSNYGKLITFTLSENYYLYSHLRMEGKYHFNNFVSQNNSKHLIVKFIFSDNSELNYYDSRMFGTFHLWNSNMDKNLKPYRTLGKEPKDITPKELYESFKNSNVAIKTKLLDQTCIAGIGNIYADEILFALKIYPLMPSNKISLEQTSELLKVANKILDDSFNAGGTTIFSFESFNHKKGNYQNYLMIHNPNLKKCKICNNEIKKIKINGRGTYFCPNCQKEKNV</sequence>
<evidence type="ECO:0000256" key="16">
    <source>
        <dbReference type="PROSITE-ProRule" id="PRU00391"/>
    </source>
</evidence>
<dbReference type="SUPFAM" id="SSF81624">
    <property type="entry name" value="N-terminal domain of MutM-like DNA repair proteins"/>
    <property type="match status" value="1"/>
</dbReference>
<dbReference type="InterPro" id="IPR020629">
    <property type="entry name" value="FPG_Glyclase"/>
</dbReference>
<keyword evidence="6" id="KW-0227">DNA damage</keyword>
<dbReference type="EMBL" id="LR214940">
    <property type="protein sequence ID" value="VEU55923.1"/>
    <property type="molecule type" value="Genomic_DNA"/>
</dbReference>
<dbReference type="Gene3D" id="3.20.190.10">
    <property type="entry name" value="MutM-like, N-terminal"/>
    <property type="match status" value="1"/>
</dbReference>
<evidence type="ECO:0000259" key="18">
    <source>
        <dbReference type="PROSITE" id="PS51068"/>
    </source>
</evidence>
<dbReference type="Pfam" id="PF06831">
    <property type="entry name" value="H2TH"/>
    <property type="match status" value="1"/>
</dbReference>
<gene>
    <name evidence="19" type="primary">mutM</name>
    <name evidence="19" type="ORF">NCTC10112_00510</name>
</gene>
<dbReference type="RefSeq" id="WP_022936102.1">
    <property type="nucleotide sequence ID" value="NZ_LR214940.1"/>
</dbReference>
<evidence type="ECO:0000256" key="11">
    <source>
        <dbReference type="ARBA" id="ARBA00023204"/>
    </source>
</evidence>
<dbReference type="InterPro" id="IPR010979">
    <property type="entry name" value="Ribosomal_uS13-like_H2TH"/>
</dbReference>
<dbReference type="GO" id="GO:0006284">
    <property type="term" value="P:base-excision repair"/>
    <property type="evidence" value="ECO:0007669"/>
    <property type="project" value="InterPro"/>
</dbReference>
<evidence type="ECO:0000256" key="2">
    <source>
        <dbReference type="ARBA" id="ARBA00001947"/>
    </source>
</evidence>
<dbReference type="PROSITE" id="PS01242">
    <property type="entry name" value="ZF_FPG_1"/>
    <property type="match status" value="1"/>
</dbReference>
<keyword evidence="11" id="KW-0234">DNA repair</keyword>
<dbReference type="SMART" id="SM01232">
    <property type="entry name" value="H2TH"/>
    <property type="match status" value="1"/>
</dbReference>
<dbReference type="Gene3D" id="1.10.8.50">
    <property type="match status" value="1"/>
</dbReference>
<evidence type="ECO:0000259" key="17">
    <source>
        <dbReference type="PROSITE" id="PS51066"/>
    </source>
</evidence>
<dbReference type="GO" id="GO:0140078">
    <property type="term" value="F:class I DNA-(apurinic or apyrimidinic site) endonuclease activity"/>
    <property type="evidence" value="ECO:0007669"/>
    <property type="project" value="UniProtKB-EC"/>
</dbReference>
<dbReference type="InterPro" id="IPR010663">
    <property type="entry name" value="Znf_FPG/IleRS"/>
</dbReference>
<keyword evidence="7 16" id="KW-0863">Zinc-finger</keyword>
<evidence type="ECO:0000256" key="1">
    <source>
        <dbReference type="ARBA" id="ARBA00001668"/>
    </source>
</evidence>
<evidence type="ECO:0000256" key="9">
    <source>
        <dbReference type="ARBA" id="ARBA00022833"/>
    </source>
</evidence>
<accession>A0A448ZXS8</accession>
<keyword evidence="12" id="KW-0456">Lyase</keyword>
<dbReference type="InterPro" id="IPR000214">
    <property type="entry name" value="Znf_DNA_glyclase/AP_lyase"/>
</dbReference>
<dbReference type="PANTHER" id="PTHR22993">
    <property type="entry name" value="FORMAMIDOPYRIMIDINE-DNA GLYCOSYLASE"/>
    <property type="match status" value="1"/>
</dbReference>
<evidence type="ECO:0000256" key="7">
    <source>
        <dbReference type="ARBA" id="ARBA00022771"/>
    </source>
</evidence>
<dbReference type="FunFam" id="1.10.8.50:FF:000003">
    <property type="entry name" value="Formamidopyrimidine-DNA glycosylase"/>
    <property type="match status" value="1"/>
</dbReference>
<name>A0A448ZXS8_METOS</name>
<organism evidence="19 20">
    <name type="scientific">Metamycoplasma orale</name>
    <name type="common">Mycoplasma orale</name>
    <dbReference type="NCBI Taxonomy" id="2121"/>
    <lineage>
        <taxon>Bacteria</taxon>
        <taxon>Bacillati</taxon>
        <taxon>Mycoplasmatota</taxon>
        <taxon>Mycoplasmoidales</taxon>
        <taxon>Metamycoplasmataceae</taxon>
        <taxon>Metamycoplasma</taxon>
    </lineage>
</organism>
<evidence type="ECO:0000256" key="3">
    <source>
        <dbReference type="ARBA" id="ARBA00009409"/>
    </source>
</evidence>
<dbReference type="NCBIfam" id="TIGR00577">
    <property type="entry name" value="fpg"/>
    <property type="match status" value="1"/>
</dbReference>
<dbReference type="GO" id="GO:0003684">
    <property type="term" value="F:damaged DNA binding"/>
    <property type="evidence" value="ECO:0007669"/>
    <property type="project" value="InterPro"/>
</dbReference>
<dbReference type="Pfam" id="PF01149">
    <property type="entry name" value="Fapy_DNA_glyco"/>
    <property type="match status" value="1"/>
</dbReference>
<feature type="domain" description="FPG-type" evidence="17">
    <location>
        <begin position="239"/>
        <end position="273"/>
    </location>
</feature>
<dbReference type="SMART" id="SM00898">
    <property type="entry name" value="Fapy_DNA_glyco"/>
    <property type="match status" value="1"/>
</dbReference>
<evidence type="ECO:0000256" key="4">
    <source>
        <dbReference type="ARBA" id="ARBA00011245"/>
    </source>
</evidence>
<dbReference type="InterPro" id="IPR015886">
    <property type="entry name" value="H2TH_FPG"/>
</dbReference>
<dbReference type="KEGG" id="mob:NCTC10112_00510"/>
<evidence type="ECO:0000256" key="15">
    <source>
        <dbReference type="ARBA" id="ARBA00044632"/>
    </source>
</evidence>
<dbReference type="AlphaFoldDB" id="A0A448ZXS8"/>
<keyword evidence="10" id="KW-0238">DNA-binding</keyword>
<evidence type="ECO:0000256" key="14">
    <source>
        <dbReference type="ARBA" id="ARBA00023295"/>
    </source>
</evidence>
<evidence type="ECO:0000256" key="13">
    <source>
        <dbReference type="ARBA" id="ARBA00023268"/>
    </source>
</evidence>
<dbReference type="GO" id="GO:0008270">
    <property type="term" value="F:zinc ion binding"/>
    <property type="evidence" value="ECO:0007669"/>
    <property type="project" value="UniProtKB-KW"/>
</dbReference>
<evidence type="ECO:0000256" key="8">
    <source>
        <dbReference type="ARBA" id="ARBA00022801"/>
    </source>
</evidence>
<dbReference type="OrthoDB" id="9800855at2"/>
<dbReference type="InterPro" id="IPR035937">
    <property type="entry name" value="FPG_N"/>
</dbReference>
<keyword evidence="9" id="KW-0862">Zinc</keyword>
<reference evidence="19 20" key="1">
    <citation type="submission" date="2019-01" db="EMBL/GenBank/DDBJ databases">
        <authorList>
            <consortium name="Pathogen Informatics"/>
        </authorList>
    </citation>
    <scope>NUCLEOTIDE SEQUENCE [LARGE SCALE GENOMIC DNA]</scope>
    <source>
        <strain evidence="19 20">NCTC10112</strain>
    </source>
</reference>
<comment type="catalytic activity">
    <reaction evidence="15">
        <text>2'-deoxyribonucleotide-(2'-deoxyribose 5'-phosphate)-2'-deoxyribonucleotide-DNA = a 3'-end 2'-deoxyribonucleotide-(2,3-dehydro-2,3-deoxyribose 5'-phosphate)-DNA + a 5'-end 5'-phospho-2'-deoxyribonucleoside-DNA + H(+)</text>
        <dbReference type="Rhea" id="RHEA:66592"/>
        <dbReference type="Rhea" id="RHEA-COMP:13180"/>
        <dbReference type="Rhea" id="RHEA-COMP:16897"/>
        <dbReference type="Rhea" id="RHEA-COMP:17067"/>
        <dbReference type="ChEBI" id="CHEBI:15378"/>
        <dbReference type="ChEBI" id="CHEBI:136412"/>
        <dbReference type="ChEBI" id="CHEBI:157695"/>
        <dbReference type="ChEBI" id="CHEBI:167181"/>
        <dbReference type="EC" id="4.2.99.18"/>
    </reaction>
</comment>
<dbReference type="PROSITE" id="PS51068">
    <property type="entry name" value="FPG_CAT"/>
    <property type="match status" value="1"/>
</dbReference>
<evidence type="ECO:0000256" key="6">
    <source>
        <dbReference type="ARBA" id="ARBA00022763"/>
    </source>
</evidence>
<dbReference type="NCBIfam" id="NF002211">
    <property type="entry name" value="PRK01103.1"/>
    <property type="match status" value="1"/>
</dbReference>
<comment type="catalytic activity">
    <reaction evidence="1">
        <text>Hydrolysis of DNA containing ring-opened 7-methylguanine residues, releasing 2,6-diamino-4-hydroxy-5-(N-methyl)formamidopyrimidine.</text>
        <dbReference type="EC" id="3.2.2.23"/>
    </reaction>
</comment>
<dbReference type="Proteomes" id="UP000290482">
    <property type="component" value="Chromosome"/>
</dbReference>
<feature type="domain" description="Formamidopyrimidine-DNA glycosylase catalytic" evidence="18">
    <location>
        <begin position="2"/>
        <end position="116"/>
    </location>
</feature>
<dbReference type="PROSITE" id="PS51066">
    <property type="entry name" value="ZF_FPG_2"/>
    <property type="match status" value="1"/>
</dbReference>
<keyword evidence="20" id="KW-1185">Reference proteome</keyword>
<evidence type="ECO:0000313" key="20">
    <source>
        <dbReference type="Proteomes" id="UP000290482"/>
    </source>
</evidence>
<keyword evidence="5" id="KW-0479">Metal-binding</keyword>
<comment type="cofactor">
    <cofactor evidence="2">
        <name>Zn(2+)</name>
        <dbReference type="ChEBI" id="CHEBI:29105"/>
    </cofactor>
</comment>
<evidence type="ECO:0000313" key="19">
    <source>
        <dbReference type="EMBL" id="VEU55923.1"/>
    </source>
</evidence>
<dbReference type="SUPFAM" id="SSF57716">
    <property type="entry name" value="Glucocorticoid receptor-like (DNA-binding domain)"/>
    <property type="match status" value="1"/>
</dbReference>
<dbReference type="GO" id="GO:0003690">
    <property type="term" value="F:double-stranded DNA binding"/>
    <property type="evidence" value="ECO:0007669"/>
    <property type="project" value="UniProtKB-ARBA"/>
</dbReference>
<dbReference type="SUPFAM" id="SSF46946">
    <property type="entry name" value="S13-like H2TH domain"/>
    <property type="match status" value="1"/>
</dbReference>
<comment type="similarity">
    <text evidence="3">Belongs to the FPG family.</text>
</comment>